<reference evidence="8 9" key="1">
    <citation type="submission" date="2018-06" db="EMBL/GenBank/DDBJ databases">
        <title>Genomic Encyclopedia of Type Strains, Phase IV (KMG-V): Genome sequencing to study the core and pangenomes of soil and plant-associated prokaryotes.</title>
        <authorList>
            <person name="Whitman W."/>
        </authorList>
    </citation>
    <scope>NUCLEOTIDE SEQUENCE [LARGE SCALE GENOMIC DNA]</scope>
    <source>
        <strain evidence="8 9">SRCL-318</strain>
        <strain evidence="7 10">SRMrh-85</strain>
    </source>
</reference>
<proteinExistence type="predicted"/>
<dbReference type="SUPFAM" id="SSF52540">
    <property type="entry name" value="P-loop containing nucleoside triphosphate hydrolases"/>
    <property type="match status" value="1"/>
</dbReference>
<sequence>MPSPSSELFSDPGDEAGVMQAWESFVRGDAAPEPALSLRSLVDVSWQRCQAARVDPNQRSGPEPLPDQDLYLLRERRRELLEASAPVMACARDFLSETGTMMVLADSYSTILSVEGDTPTVGSAETIALMPGVRWSEALCGTNAIGTALAVGEPVQIHSAEHYCAGIKRWTCSASVVRHPMDGEVIGAVDVSGLSQTYNRQSLALVVTTARRIESRLSLGEMERRNALLEHSLDYWNRAHAQGLVLFDRRGNLVKLNESAHAALARLAAHGAAVEAADLRQIPQLAAGRLQASVDAHTLPAWLRPEWLEPLMVAGEHIGTLIVLPYPPRGHELRAGGAERSASARPDFANIVTGDAAMRGAIARARQLARSRVPILLLGETGVGKEEFARGIHEAGEGPYIALNCGGMARELLASELFGYADGAFTGARKGGMIGKIEAANGGTLFLDEIGEMPLDMQPHLLRVLEQGEIYRLGENVPRKVNFRLIAATHRDLRAEVAAGRFRMDLYYRVAVSTVPIPPLRERRGDIALIARHFLLRFAPGATPPGLTRAALDALHTYDWPGNVRELRNTIESALLLSEGGPIDVEHLPYELRDACAAGAGMVVKAAAGSGLAHALPRGTTATATMPSQVTSIAEGEEALIRRAIAASDGNLTRAARQLNIAKSTLYVKMQRYGLRRP</sequence>
<evidence type="ECO:0000313" key="7">
    <source>
        <dbReference type="EMBL" id="MBB2929033.1"/>
    </source>
</evidence>
<keyword evidence="5" id="KW-0804">Transcription</keyword>
<dbReference type="GO" id="GO:0005524">
    <property type="term" value="F:ATP binding"/>
    <property type="evidence" value="ECO:0007669"/>
    <property type="project" value="UniProtKB-KW"/>
</dbReference>
<dbReference type="PROSITE" id="PS00688">
    <property type="entry name" value="SIGMA54_INTERACT_3"/>
    <property type="match status" value="1"/>
</dbReference>
<dbReference type="InterPro" id="IPR027417">
    <property type="entry name" value="P-loop_NTPase"/>
</dbReference>
<dbReference type="SUPFAM" id="SSF46689">
    <property type="entry name" value="Homeodomain-like"/>
    <property type="match status" value="1"/>
</dbReference>
<dbReference type="SMART" id="SM00382">
    <property type="entry name" value="AAA"/>
    <property type="match status" value="1"/>
</dbReference>
<dbReference type="OrthoDB" id="9761705at2"/>
<accession>A0A2U1A8E1</accession>
<dbReference type="Pfam" id="PF25601">
    <property type="entry name" value="AAA_lid_14"/>
    <property type="match status" value="1"/>
</dbReference>
<dbReference type="PANTHER" id="PTHR32071">
    <property type="entry name" value="TRANSCRIPTIONAL REGULATORY PROTEIN"/>
    <property type="match status" value="1"/>
</dbReference>
<evidence type="ECO:0000256" key="4">
    <source>
        <dbReference type="ARBA" id="ARBA00023125"/>
    </source>
</evidence>
<keyword evidence="10" id="KW-1185">Reference proteome</keyword>
<dbReference type="PROSITE" id="PS50045">
    <property type="entry name" value="SIGMA54_INTERACT_4"/>
    <property type="match status" value="1"/>
</dbReference>
<evidence type="ECO:0000259" key="6">
    <source>
        <dbReference type="PROSITE" id="PS50045"/>
    </source>
</evidence>
<dbReference type="PRINTS" id="PR01590">
    <property type="entry name" value="HTHFIS"/>
</dbReference>
<dbReference type="InterPro" id="IPR009057">
    <property type="entry name" value="Homeodomain-like_sf"/>
</dbReference>
<dbReference type="Pfam" id="PF02954">
    <property type="entry name" value="HTH_8"/>
    <property type="match status" value="1"/>
</dbReference>
<keyword evidence="3" id="KW-0805">Transcription regulation</keyword>
<dbReference type="RefSeq" id="WP_110385840.1">
    <property type="nucleotide sequence ID" value="NZ_JACHVZ010000009.1"/>
</dbReference>
<dbReference type="EMBL" id="JACHVZ010000009">
    <property type="protein sequence ID" value="MBB2929033.1"/>
    <property type="molecule type" value="Genomic_DNA"/>
</dbReference>
<dbReference type="Gene3D" id="3.30.450.40">
    <property type="match status" value="1"/>
</dbReference>
<keyword evidence="1" id="KW-0547">Nucleotide-binding</keyword>
<dbReference type="Gene3D" id="1.10.10.60">
    <property type="entry name" value="Homeodomain-like"/>
    <property type="match status" value="1"/>
</dbReference>
<dbReference type="AlphaFoldDB" id="A0A2U1A8E1"/>
<dbReference type="InterPro" id="IPR002078">
    <property type="entry name" value="Sigma_54_int"/>
</dbReference>
<dbReference type="GO" id="GO:0006355">
    <property type="term" value="P:regulation of DNA-templated transcription"/>
    <property type="evidence" value="ECO:0007669"/>
    <property type="project" value="InterPro"/>
</dbReference>
<dbReference type="Pfam" id="PF00158">
    <property type="entry name" value="Sigma54_activat"/>
    <property type="match status" value="1"/>
</dbReference>
<keyword evidence="4" id="KW-0238">DNA-binding</keyword>
<dbReference type="InterPro" id="IPR002197">
    <property type="entry name" value="HTH_Fis"/>
</dbReference>
<dbReference type="Proteomes" id="UP000533533">
    <property type="component" value="Unassembled WGS sequence"/>
</dbReference>
<dbReference type="InterPro" id="IPR029016">
    <property type="entry name" value="GAF-like_dom_sf"/>
</dbReference>
<dbReference type="InterPro" id="IPR058031">
    <property type="entry name" value="AAA_lid_NorR"/>
</dbReference>
<evidence type="ECO:0000313" key="8">
    <source>
        <dbReference type="EMBL" id="PYE22087.1"/>
    </source>
</evidence>
<dbReference type="GO" id="GO:0043565">
    <property type="term" value="F:sequence-specific DNA binding"/>
    <property type="evidence" value="ECO:0007669"/>
    <property type="project" value="InterPro"/>
</dbReference>
<protein>
    <submittedName>
        <fullName evidence="8">Transcriptional regulator of acetoin/glycerol metabolism</fullName>
    </submittedName>
</protein>
<evidence type="ECO:0000256" key="5">
    <source>
        <dbReference type="ARBA" id="ARBA00023163"/>
    </source>
</evidence>
<evidence type="ECO:0000256" key="2">
    <source>
        <dbReference type="ARBA" id="ARBA00022840"/>
    </source>
</evidence>
<feature type="domain" description="Sigma-54 factor interaction" evidence="6">
    <location>
        <begin position="351"/>
        <end position="576"/>
    </location>
</feature>
<dbReference type="Proteomes" id="UP000247772">
    <property type="component" value="Unassembled WGS sequence"/>
</dbReference>
<gene>
    <name evidence="8" type="ORF">C7410_11120</name>
    <name evidence="7" type="ORF">FHX59_003464</name>
</gene>
<dbReference type="PROSITE" id="PS00675">
    <property type="entry name" value="SIGMA54_INTERACT_1"/>
    <property type="match status" value="1"/>
</dbReference>
<organism evidence="8 9">
    <name type="scientific">Paraburkholderia silvatlantica</name>
    <dbReference type="NCBI Taxonomy" id="321895"/>
    <lineage>
        <taxon>Bacteria</taxon>
        <taxon>Pseudomonadati</taxon>
        <taxon>Pseudomonadota</taxon>
        <taxon>Betaproteobacteria</taxon>
        <taxon>Burkholderiales</taxon>
        <taxon>Burkholderiaceae</taxon>
        <taxon>Paraburkholderia</taxon>
    </lineage>
</organism>
<dbReference type="InterPro" id="IPR025943">
    <property type="entry name" value="Sigma_54_int_dom_ATP-bd_2"/>
</dbReference>
<dbReference type="InterPro" id="IPR003018">
    <property type="entry name" value="GAF"/>
</dbReference>
<dbReference type="InterPro" id="IPR025944">
    <property type="entry name" value="Sigma_54_int_dom_CS"/>
</dbReference>
<dbReference type="EMBL" id="QJSQ01000011">
    <property type="protein sequence ID" value="PYE22087.1"/>
    <property type="molecule type" value="Genomic_DNA"/>
</dbReference>
<dbReference type="FunFam" id="3.40.50.300:FF:000006">
    <property type="entry name" value="DNA-binding transcriptional regulator NtrC"/>
    <property type="match status" value="1"/>
</dbReference>
<dbReference type="Gene3D" id="1.10.8.60">
    <property type="match status" value="1"/>
</dbReference>
<evidence type="ECO:0000256" key="3">
    <source>
        <dbReference type="ARBA" id="ARBA00023015"/>
    </source>
</evidence>
<dbReference type="PROSITE" id="PS00676">
    <property type="entry name" value="SIGMA54_INTERACT_2"/>
    <property type="match status" value="1"/>
</dbReference>
<dbReference type="CDD" id="cd00009">
    <property type="entry name" value="AAA"/>
    <property type="match status" value="1"/>
</dbReference>
<evidence type="ECO:0000313" key="9">
    <source>
        <dbReference type="Proteomes" id="UP000247772"/>
    </source>
</evidence>
<dbReference type="Pfam" id="PF01590">
    <property type="entry name" value="GAF"/>
    <property type="match status" value="1"/>
</dbReference>
<dbReference type="InterPro" id="IPR025662">
    <property type="entry name" value="Sigma_54_int_dom_ATP-bd_1"/>
</dbReference>
<comment type="caution">
    <text evidence="8">The sequence shown here is derived from an EMBL/GenBank/DDBJ whole genome shotgun (WGS) entry which is preliminary data.</text>
</comment>
<name>A0A2U1A8E1_9BURK</name>
<dbReference type="PANTHER" id="PTHR32071:SF81">
    <property type="entry name" value="PROPIONATE CATABOLISM OPERON REGULATORY PROTEIN"/>
    <property type="match status" value="1"/>
</dbReference>
<dbReference type="InterPro" id="IPR003593">
    <property type="entry name" value="AAA+_ATPase"/>
</dbReference>
<keyword evidence="2" id="KW-0067">ATP-binding</keyword>
<dbReference type="Gene3D" id="3.40.50.300">
    <property type="entry name" value="P-loop containing nucleotide triphosphate hydrolases"/>
    <property type="match status" value="1"/>
</dbReference>
<evidence type="ECO:0000313" key="10">
    <source>
        <dbReference type="Proteomes" id="UP000533533"/>
    </source>
</evidence>
<evidence type="ECO:0000256" key="1">
    <source>
        <dbReference type="ARBA" id="ARBA00022741"/>
    </source>
</evidence>